<accession>A0A166B904</accession>
<protein>
    <recommendedName>
        <fullName evidence="2">F-box domain-containing protein</fullName>
    </recommendedName>
</protein>
<dbReference type="Proteomes" id="UP000077266">
    <property type="component" value="Unassembled WGS sequence"/>
</dbReference>
<keyword evidence="4" id="KW-1185">Reference proteome</keyword>
<dbReference type="SUPFAM" id="SSF52047">
    <property type="entry name" value="RNI-like"/>
    <property type="match status" value="1"/>
</dbReference>
<feature type="coiled-coil region" evidence="1">
    <location>
        <begin position="12"/>
        <end position="70"/>
    </location>
</feature>
<feature type="domain" description="F-box" evidence="2">
    <location>
        <begin position="87"/>
        <end position="141"/>
    </location>
</feature>
<dbReference type="Pfam" id="PF12937">
    <property type="entry name" value="F-box-like"/>
    <property type="match status" value="1"/>
</dbReference>
<keyword evidence="1" id="KW-0175">Coiled coil</keyword>
<dbReference type="EMBL" id="KV425913">
    <property type="protein sequence ID" value="KZV99019.1"/>
    <property type="molecule type" value="Genomic_DNA"/>
</dbReference>
<sequence>MDPNRYAEPHEREALRASIRAATEALDQARRNLDAATAARLEADAAAAARLEAEARESEAKAALKAAQRKFDDDPDLRRQSGLLHPIRRLPAEILGYIFTLAAREWLNYTSDCARAPFRIAAVSRRWRDVALRTPSVWRHIRTVLNEADSTYTQSYRLWFDLAAERSGYRDIVLVTELYYGPASLPALQRLRDLLARNSVTALDLYCHHTVQNFHWDILRTATPVTSLTSLCISDYQCHRELVYGLPTTAPNLRAITASFPHFDLPLPVPHLSVTYAEIRPRLYTFPLGTEHGRNISVVFTAYPNAKTVFVDHPEVAQPFPGILQHDALTSLHIRRTGGFSVLSNGFSFPALRRLTLEVNDRHSHAADETSGSLHLISSGLPALRTLEYDALSDLGVLVPALRTLPLLESLVCKRGKPDDAFLTAFIAGPDFLCPALAELHTGKVETSQLAQQFVDAVSARIDAHLTGSRVTKLRSVSADFGYGPRFDNYKTCLSSLLLP</sequence>
<dbReference type="OrthoDB" id="3063971at2759"/>
<evidence type="ECO:0000313" key="3">
    <source>
        <dbReference type="EMBL" id="KZV99019.1"/>
    </source>
</evidence>
<reference evidence="3 4" key="1">
    <citation type="journal article" date="2016" name="Mol. Biol. Evol.">
        <title>Comparative Genomics of Early-Diverging Mushroom-Forming Fungi Provides Insights into the Origins of Lignocellulose Decay Capabilities.</title>
        <authorList>
            <person name="Nagy L.G."/>
            <person name="Riley R."/>
            <person name="Tritt A."/>
            <person name="Adam C."/>
            <person name="Daum C."/>
            <person name="Floudas D."/>
            <person name="Sun H."/>
            <person name="Yadav J.S."/>
            <person name="Pangilinan J."/>
            <person name="Larsson K.H."/>
            <person name="Matsuura K."/>
            <person name="Barry K."/>
            <person name="Labutti K."/>
            <person name="Kuo R."/>
            <person name="Ohm R.A."/>
            <person name="Bhattacharya S.S."/>
            <person name="Shirouzu T."/>
            <person name="Yoshinaga Y."/>
            <person name="Martin F.M."/>
            <person name="Grigoriev I.V."/>
            <person name="Hibbett D.S."/>
        </authorList>
    </citation>
    <scope>NUCLEOTIDE SEQUENCE [LARGE SCALE GENOMIC DNA]</scope>
    <source>
        <strain evidence="3 4">HHB12029</strain>
    </source>
</reference>
<gene>
    <name evidence="3" type="ORF">EXIGLDRAFT_726504</name>
</gene>
<name>A0A166B904_EXIGL</name>
<dbReference type="Gene3D" id="1.20.1280.50">
    <property type="match status" value="1"/>
</dbReference>
<dbReference type="STRING" id="1314781.A0A166B904"/>
<dbReference type="AlphaFoldDB" id="A0A166B904"/>
<organism evidence="3 4">
    <name type="scientific">Exidia glandulosa HHB12029</name>
    <dbReference type="NCBI Taxonomy" id="1314781"/>
    <lineage>
        <taxon>Eukaryota</taxon>
        <taxon>Fungi</taxon>
        <taxon>Dikarya</taxon>
        <taxon>Basidiomycota</taxon>
        <taxon>Agaricomycotina</taxon>
        <taxon>Agaricomycetes</taxon>
        <taxon>Auriculariales</taxon>
        <taxon>Exidiaceae</taxon>
        <taxon>Exidia</taxon>
    </lineage>
</organism>
<evidence type="ECO:0000259" key="2">
    <source>
        <dbReference type="Pfam" id="PF12937"/>
    </source>
</evidence>
<dbReference type="InParanoid" id="A0A166B904"/>
<evidence type="ECO:0000313" key="4">
    <source>
        <dbReference type="Proteomes" id="UP000077266"/>
    </source>
</evidence>
<dbReference type="InterPro" id="IPR001810">
    <property type="entry name" value="F-box_dom"/>
</dbReference>
<evidence type="ECO:0000256" key="1">
    <source>
        <dbReference type="SAM" id="Coils"/>
    </source>
</evidence>
<proteinExistence type="predicted"/>